<evidence type="ECO:0000259" key="3">
    <source>
        <dbReference type="Pfam" id="PF25000"/>
    </source>
</evidence>
<dbReference type="RefSeq" id="XP_024731325.1">
    <property type="nucleotide sequence ID" value="XM_024887305.1"/>
</dbReference>
<dbReference type="Gene3D" id="3.40.50.300">
    <property type="entry name" value="P-loop containing nucleotide triphosphate hydrolases"/>
    <property type="match status" value="1"/>
</dbReference>
<dbReference type="Pfam" id="PF13374">
    <property type="entry name" value="TPR_10"/>
    <property type="match status" value="1"/>
</dbReference>
<dbReference type="GeneID" id="36595381"/>
<dbReference type="STRING" id="1095630.A0A2J6SUH6"/>
<evidence type="ECO:0000313" key="5">
    <source>
        <dbReference type="Proteomes" id="UP000235371"/>
    </source>
</evidence>
<dbReference type="InParanoid" id="A0A2J6SUH6"/>
<evidence type="ECO:0000313" key="4">
    <source>
        <dbReference type="EMBL" id="PMD54421.1"/>
    </source>
</evidence>
<dbReference type="InterPro" id="IPR056681">
    <property type="entry name" value="DUF7779"/>
</dbReference>
<dbReference type="OrthoDB" id="1658288at2759"/>
<evidence type="ECO:0000259" key="2">
    <source>
        <dbReference type="Pfam" id="PF06985"/>
    </source>
</evidence>
<feature type="domain" description="Heterokaryon incompatibility" evidence="2">
    <location>
        <begin position="24"/>
        <end position="113"/>
    </location>
</feature>
<dbReference type="EMBL" id="KZ613865">
    <property type="protein sequence ID" value="PMD54421.1"/>
    <property type="molecule type" value="Genomic_DNA"/>
</dbReference>
<dbReference type="Pfam" id="PF06985">
    <property type="entry name" value="HET"/>
    <property type="match status" value="1"/>
</dbReference>
<dbReference type="NCBIfam" id="NF040586">
    <property type="entry name" value="FxSxx_TPR"/>
    <property type="match status" value="1"/>
</dbReference>
<dbReference type="SUPFAM" id="SSF48452">
    <property type="entry name" value="TPR-like"/>
    <property type="match status" value="1"/>
</dbReference>
<dbReference type="Pfam" id="PF13424">
    <property type="entry name" value="TPR_12"/>
    <property type="match status" value="2"/>
</dbReference>
<evidence type="ECO:0000259" key="1">
    <source>
        <dbReference type="Pfam" id="PF05729"/>
    </source>
</evidence>
<accession>A0A2J6SUH6</accession>
<reference evidence="4 5" key="1">
    <citation type="submission" date="2016-04" db="EMBL/GenBank/DDBJ databases">
        <title>A degradative enzymes factory behind the ericoid mycorrhizal symbiosis.</title>
        <authorList>
            <consortium name="DOE Joint Genome Institute"/>
            <person name="Martino E."/>
            <person name="Morin E."/>
            <person name="Grelet G."/>
            <person name="Kuo A."/>
            <person name="Kohler A."/>
            <person name="Daghino S."/>
            <person name="Barry K."/>
            <person name="Choi C."/>
            <person name="Cichocki N."/>
            <person name="Clum A."/>
            <person name="Copeland A."/>
            <person name="Hainaut M."/>
            <person name="Haridas S."/>
            <person name="Labutti K."/>
            <person name="Lindquist E."/>
            <person name="Lipzen A."/>
            <person name="Khouja H.-R."/>
            <person name="Murat C."/>
            <person name="Ohm R."/>
            <person name="Olson A."/>
            <person name="Spatafora J."/>
            <person name="Veneault-Fourrey C."/>
            <person name="Henrissat B."/>
            <person name="Grigoriev I."/>
            <person name="Martin F."/>
            <person name="Perotto S."/>
        </authorList>
    </citation>
    <scope>NUCLEOTIDE SEQUENCE [LARGE SCALE GENOMIC DNA]</scope>
    <source>
        <strain evidence="4 5">E</strain>
    </source>
</reference>
<dbReference type="InterPro" id="IPR011990">
    <property type="entry name" value="TPR-like_helical_dom_sf"/>
</dbReference>
<dbReference type="InterPro" id="IPR019734">
    <property type="entry name" value="TPR_rpt"/>
</dbReference>
<proteinExistence type="predicted"/>
<name>A0A2J6SUH6_9HELO</name>
<sequence>MRLLARDSGGEFSLTKDLVDLPAYAILSHTWGGDDEEVTYSDMIDGSGKFKTGHRKIRFCGEQAARDGLQYFWVDTCCIKKSDAVELQRSINSMFRWYKNAAKCYVYLSDISTPDDTIKSDSTLDFESAFRTAKWFTRGWTLQELLAPSSVEFFSADYKRLGDKVSLERLIHERTRIPVKALQQYDPTHFIFDECVSWVAERETKYEEDLAYSLLGIFGIFLPLIYGEGRENAFRRLREEVGKSPQSHEFDKLSKAGVKNQPKFTVPFVRDPKFVGREDVMQEITNRLEKQHRIALCGIGGIGKSQIAIEYCYTWQCRHPDSHVFWIHASTFDKFEQAYRDIAKELSVPGTENPRNDSLILVREWLSKPENGSWLLVLDNADDLDLFYELDPSATKPGSPLISHFLPRTVKGSMIITTRDTRVGHRLIDREEVVIVPPLAPLDAEQLLRFKIPRWESVNIEGNQDLVELLGFIPLAITQAAAFIQENSITVKTYFDRLKESDLDLQYYLEEDLPDPRRYPDSENSVIRTWKLSFDQIAQQRPRAADLLSIMVLLDRQAIPRKLLKQVDERNIEFDKAIGTLQAYSLIKTEKGGASFEVHRLVQLSTQRWLTLQNRETEWQEKALELMVGKFPSGDYETWDECESLFLHAKCVTKLHFIHTALLLQRAELLENIARYDESQGRFEAAYLQCKDILQTRESKLGKTHPHTLITMSNLAGVLWRQGKYAEAETMNRQTLKLSEEVLGKTHPSTIITMGNLAVEIERQGKYTEAETMNRQTLKLSEEVLGKTHPETLRIMGNLAVELERQGEYTKAETINRQALELKEEVLGKTHPDTLLSFYCLAYLLQSKKEYEEASILYQRACTGFESSLGSEHPTTIACVGNYTAMLDNIGEVN</sequence>
<dbReference type="Pfam" id="PF05729">
    <property type="entry name" value="NACHT"/>
    <property type="match status" value="1"/>
</dbReference>
<gene>
    <name evidence="4" type="ORF">K444DRAFT_667491</name>
</gene>
<dbReference type="Proteomes" id="UP000235371">
    <property type="component" value="Unassembled WGS sequence"/>
</dbReference>
<dbReference type="Pfam" id="PF25000">
    <property type="entry name" value="DUF7779"/>
    <property type="match status" value="1"/>
</dbReference>
<dbReference type="InterPro" id="IPR027417">
    <property type="entry name" value="P-loop_NTPase"/>
</dbReference>
<organism evidence="4 5">
    <name type="scientific">Hyaloscypha bicolor E</name>
    <dbReference type="NCBI Taxonomy" id="1095630"/>
    <lineage>
        <taxon>Eukaryota</taxon>
        <taxon>Fungi</taxon>
        <taxon>Dikarya</taxon>
        <taxon>Ascomycota</taxon>
        <taxon>Pezizomycotina</taxon>
        <taxon>Leotiomycetes</taxon>
        <taxon>Helotiales</taxon>
        <taxon>Hyaloscyphaceae</taxon>
        <taxon>Hyaloscypha</taxon>
        <taxon>Hyaloscypha bicolor</taxon>
    </lineage>
</organism>
<keyword evidence="5" id="KW-1185">Reference proteome</keyword>
<dbReference type="InterPro" id="IPR007111">
    <property type="entry name" value="NACHT_NTPase"/>
</dbReference>
<dbReference type="InterPro" id="IPR010730">
    <property type="entry name" value="HET"/>
</dbReference>
<dbReference type="PANTHER" id="PTHR10622">
    <property type="entry name" value="HET DOMAIN-CONTAINING PROTEIN"/>
    <property type="match status" value="1"/>
</dbReference>
<dbReference type="AlphaFoldDB" id="A0A2J6SUH6"/>
<dbReference type="SUPFAM" id="SSF52540">
    <property type="entry name" value="P-loop containing nucleoside triphosphate hydrolases"/>
    <property type="match status" value="1"/>
</dbReference>
<protein>
    <submittedName>
        <fullName evidence="4">HET-domain-containing protein</fullName>
    </submittedName>
</protein>
<dbReference type="Gene3D" id="1.25.40.10">
    <property type="entry name" value="Tetratricopeptide repeat domain"/>
    <property type="match status" value="2"/>
</dbReference>
<feature type="domain" description="DUF7779" evidence="3">
    <location>
        <begin position="539"/>
        <end position="610"/>
    </location>
</feature>
<dbReference type="PANTHER" id="PTHR10622:SF11">
    <property type="entry name" value="HET-DOMAIN-CONTAINING PROTEIN"/>
    <property type="match status" value="1"/>
</dbReference>
<dbReference type="SMART" id="SM00028">
    <property type="entry name" value="TPR"/>
    <property type="match status" value="5"/>
</dbReference>
<feature type="domain" description="NACHT" evidence="1">
    <location>
        <begin position="293"/>
        <end position="449"/>
    </location>
</feature>